<organism evidence="3 4">
    <name type="scientific">Aegilops tauschii subsp. strangulata</name>
    <name type="common">Goatgrass</name>
    <dbReference type="NCBI Taxonomy" id="200361"/>
    <lineage>
        <taxon>Eukaryota</taxon>
        <taxon>Viridiplantae</taxon>
        <taxon>Streptophyta</taxon>
        <taxon>Embryophyta</taxon>
        <taxon>Tracheophyta</taxon>
        <taxon>Spermatophyta</taxon>
        <taxon>Magnoliopsida</taxon>
        <taxon>Liliopsida</taxon>
        <taxon>Poales</taxon>
        <taxon>Poaceae</taxon>
        <taxon>BOP clade</taxon>
        <taxon>Pooideae</taxon>
        <taxon>Triticodae</taxon>
        <taxon>Triticeae</taxon>
        <taxon>Triticinae</taxon>
        <taxon>Aegilops</taxon>
    </lineage>
</organism>
<dbReference type="InterPro" id="IPR036875">
    <property type="entry name" value="Znf_CCHC_sf"/>
</dbReference>
<feature type="compositionally biased region" description="Basic and acidic residues" evidence="1">
    <location>
        <begin position="298"/>
        <end position="308"/>
    </location>
</feature>
<evidence type="ECO:0000313" key="3">
    <source>
        <dbReference type="EnsemblPlants" id="AET7Gv20930100.1"/>
    </source>
</evidence>
<dbReference type="AlphaFoldDB" id="A0A453SFR7"/>
<feature type="domain" description="Retrovirus-related Pol polyprotein from transposon TNT 1-94-like beta-barrel" evidence="2">
    <location>
        <begin position="392"/>
        <end position="468"/>
    </location>
</feature>
<accession>A0A453SFR7</accession>
<name>A0A453SFR7_AEGTS</name>
<reference evidence="3" key="3">
    <citation type="journal article" date="2017" name="Nature">
        <title>Genome sequence of the progenitor of the wheat D genome Aegilops tauschii.</title>
        <authorList>
            <person name="Luo M.C."/>
            <person name="Gu Y.Q."/>
            <person name="Puiu D."/>
            <person name="Wang H."/>
            <person name="Twardziok S.O."/>
            <person name="Deal K.R."/>
            <person name="Huo N."/>
            <person name="Zhu T."/>
            <person name="Wang L."/>
            <person name="Wang Y."/>
            <person name="McGuire P.E."/>
            <person name="Liu S."/>
            <person name="Long H."/>
            <person name="Ramasamy R.K."/>
            <person name="Rodriguez J.C."/>
            <person name="Van S.L."/>
            <person name="Yuan L."/>
            <person name="Wang Z."/>
            <person name="Xia Z."/>
            <person name="Xiao L."/>
            <person name="Anderson O.D."/>
            <person name="Ouyang S."/>
            <person name="Liang Y."/>
            <person name="Zimin A.V."/>
            <person name="Pertea G."/>
            <person name="Qi P."/>
            <person name="Bennetzen J.L."/>
            <person name="Dai X."/>
            <person name="Dawson M.W."/>
            <person name="Muller H.G."/>
            <person name="Kugler K."/>
            <person name="Rivarola-Duarte L."/>
            <person name="Spannagl M."/>
            <person name="Mayer K.F.X."/>
            <person name="Lu F.H."/>
            <person name="Bevan M.W."/>
            <person name="Leroy P."/>
            <person name="Li P."/>
            <person name="You F.M."/>
            <person name="Sun Q."/>
            <person name="Liu Z."/>
            <person name="Lyons E."/>
            <person name="Wicker T."/>
            <person name="Salzberg S.L."/>
            <person name="Devos K.M."/>
            <person name="Dvorak J."/>
        </authorList>
    </citation>
    <scope>NUCLEOTIDE SEQUENCE [LARGE SCALE GENOMIC DNA]</scope>
    <source>
        <strain evidence="3">cv. AL8/78</strain>
    </source>
</reference>
<dbReference type="Proteomes" id="UP000015105">
    <property type="component" value="Chromosome 7D"/>
</dbReference>
<sequence length="552" mass="59058">MSSSGYVVVPRCSVIFDGTNYAEFAGFMRIHMRGLLLWGVLSGEVPCPPCPVAPVAPTPPAPPVLAADASQADRDAAKALDDAAVDAYDQQMSAYSDALSAYRDDLSAYTQWCNDDARVAAVLTASVLPQFASEFMGLGTVAAMWSYLCQRYQPSGDTLYLSVVRQEHALQQGDSSVDEFYSQCSAIWRQLDSLRTVVCGTCRCCQTTRSDLEFQQVHEFLSRLRSEFEPQRAHMLARGRVPISEVLAELRAEETRLRSAGLLVVPSVLAARAPMPPARLTAPPLLPTPSGGVGRPSYAERGRSRRDTFCGYCSRPGHPESDCREKKRDQRRSSSSGTPGSSSTLSLTDQDIVRLKRLLASSGSSSTSSVAAVTASTSPPPQASTQSGTSSWVLDSGASFHMSSDSSMLSSLRPLDSPVNVLTADGTPLPGASRGLLSTPSFSVPSVSHVPRLTMNLFSAAQLTDSGCRAILDTDSCSIQDRRTKALVGAGPQRHESEGLWEVDWLCVPSAATTSASSHALVASSSASFQQWHHCLGHICGSRLSSLVRQGL</sequence>
<dbReference type="InterPro" id="IPR054722">
    <property type="entry name" value="PolX-like_BBD"/>
</dbReference>
<dbReference type="GO" id="GO:0003676">
    <property type="term" value="F:nucleic acid binding"/>
    <property type="evidence" value="ECO:0007669"/>
    <property type="project" value="InterPro"/>
</dbReference>
<proteinExistence type="predicted"/>
<keyword evidence="4" id="KW-1185">Reference proteome</keyword>
<dbReference type="PANTHER" id="PTHR47481:SF27">
    <property type="entry name" value="CCHC-TYPE DOMAIN-CONTAINING PROTEIN"/>
    <property type="match status" value="1"/>
</dbReference>
<evidence type="ECO:0000313" key="4">
    <source>
        <dbReference type="Proteomes" id="UP000015105"/>
    </source>
</evidence>
<dbReference type="Pfam" id="PF22936">
    <property type="entry name" value="Pol_BBD"/>
    <property type="match status" value="1"/>
</dbReference>
<evidence type="ECO:0000256" key="1">
    <source>
        <dbReference type="SAM" id="MobiDB-lite"/>
    </source>
</evidence>
<dbReference type="SUPFAM" id="SSF57756">
    <property type="entry name" value="Retrovirus zinc finger-like domains"/>
    <property type="match status" value="1"/>
</dbReference>
<protein>
    <recommendedName>
        <fullName evidence="2">Retrovirus-related Pol polyprotein from transposon TNT 1-94-like beta-barrel domain-containing protein</fullName>
    </recommendedName>
</protein>
<dbReference type="STRING" id="200361.A0A453SFR7"/>
<dbReference type="EnsemblPlants" id="AET7Gv20930100.1">
    <property type="protein sequence ID" value="AET7Gv20930100.1"/>
    <property type="gene ID" value="AET7Gv20930100"/>
</dbReference>
<dbReference type="PANTHER" id="PTHR47481">
    <property type="match status" value="1"/>
</dbReference>
<reference evidence="3" key="4">
    <citation type="submission" date="2019-03" db="UniProtKB">
        <authorList>
            <consortium name="EnsemblPlants"/>
        </authorList>
    </citation>
    <scope>IDENTIFICATION</scope>
</reference>
<reference evidence="4" key="2">
    <citation type="journal article" date="2017" name="Nat. Plants">
        <title>The Aegilops tauschii genome reveals multiple impacts of transposons.</title>
        <authorList>
            <person name="Zhao G."/>
            <person name="Zou C."/>
            <person name="Li K."/>
            <person name="Wang K."/>
            <person name="Li T."/>
            <person name="Gao L."/>
            <person name="Zhang X."/>
            <person name="Wang H."/>
            <person name="Yang Z."/>
            <person name="Liu X."/>
            <person name="Jiang W."/>
            <person name="Mao L."/>
            <person name="Kong X."/>
            <person name="Jiao Y."/>
            <person name="Jia J."/>
        </authorList>
    </citation>
    <scope>NUCLEOTIDE SEQUENCE [LARGE SCALE GENOMIC DNA]</scope>
    <source>
        <strain evidence="4">cv. AL8/78</strain>
    </source>
</reference>
<feature type="compositionally biased region" description="Basic and acidic residues" evidence="1">
    <location>
        <begin position="317"/>
        <end position="332"/>
    </location>
</feature>
<reference evidence="3" key="5">
    <citation type="journal article" date="2021" name="G3 (Bethesda)">
        <title>Aegilops tauschii genome assembly Aet v5.0 features greater sequence contiguity and improved annotation.</title>
        <authorList>
            <person name="Wang L."/>
            <person name="Zhu T."/>
            <person name="Rodriguez J.C."/>
            <person name="Deal K.R."/>
            <person name="Dubcovsky J."/>
            <person name="McGuire P.E."/>
            <person name="Lux T."/>
            <person name="Spannagl M."/>
            <person name="Mayer K.F.X."/>
            <person name="Baldrich P."/>
            <person name="Meyers B.C."/>
            <person name="Huo N."/>
            <person name="Gu Y.Q."/>
            <person name="Zhou H."/>
            <person name="Devos K.M."/>
            <person name="Bennetzen J.L."/>
            <person name="Unver T."/>
            <person name="Budak H."/>
            <person name="Gulick P.J."/>
            <person name="Galiba G."/>
            <person name="Kalapos B."/>
            <person name="Nelson D.R."/>
            <person name="Li P."/>
            <person name="You F.M."/>
            <person name="Luo M.C."/>
            <person name="Dvorak J."/>
        </authorList>
    </citation>
    <scope>NUCLEOTIDE SEQUENCE [LARGE SCALE GENOMIC DNA]</scope>
    <source>
        <strain evidence="3">cv. AL8/78</strain>
    </source>
</reference>
<reference evidence="4" key="1">
    <citation type="journal article" date="2014" name="Science">
        <title>Ancient hybridizations among the ancestral genomes of bread wheat.</title>
        <authorList>
            <consortium name="International Wheat Genome Sequencing Consortium,"/>
            <person name="Marcussen T."/>
            <person name="Sandve S.R."/>
            <person name="Heier L."/>
            <person name="Spannagl M."/>
            <person name="Pfeifer M."/>
            <person name="Jakobsen K.S."/>
            <person name="Wulff B.B."/>
            <person name="Steuernagel B."/>
            <person name="Mayer K.F."/>
            <person name="Olsen O.A."/>
        </authorList>
    </citation>
    <scope>NUCLEOTIDE SEQUENCE [LARGE SCALE GENOMIC DNA]</scope>
    <source>
        <strain evidence="4">cv. AL8/78</strain>
    </source>
</reference>
<dbReference type="GO" id="GO:0008270">
    <property type="term" value="F:zinc ion binding"/>
    <property type="evidence" value="ECO:0007669"/>
    <property type="project" value="InterPro"/>
</dbReference>
<feature type="region of interest" description="Disordered" evidence="1">
    <location>
        <begin position="280"/>
        <end position="348"/>
    </location>
</feature>
<feature type="region of interest" description="Disordered" evidence="1">
    <location>
        <begin position="371"/>
        <end position="390"/>
    </location>
</feature>
<evidence type="ECO:0000259" key="2">
    <source>
        <dbReference type="Pfam" id="PF22936"/>
    </source>
</evidence>
<dbReference type="Gramene" id="AET7Gv20930100.1">
    <property type="protein sequence ID" value="AET7Gv20930100.1"/>
    <property type="gene ID" value="AET7Gv20930100"/>
</dbReference>
<feature type="compositionally biased region" description="Low complexity" evidence="1">
    <location>
        <begin position="333"/>
        <end position="348"/>
    </location>
</feature>